<evidence type="ECO:0000256" key="2">
    <source>
        <dbReference type="ARBA" id="ARBA00023015"/>
    </source>
</evidence>
<dbReference type="GO" id="GO:0032993">
    <property type="term" value="C:protein-DNA complex"/>
    <property type="evidence" value="ECO:0007669"/>
    <property type="project" value="TreeGrafter"/>
</dbReference>
<protein>
    <submittedName>
        <fullName evidence="6">DNA-binding transcriptional regulator, LysR family</fullName>
    </submittedName>
</protein>
<dbReference type="AlphaFoldDB" id="A0A1G6VFF6"/>
<dbReference type="PRINTS" id="PR00039">
    <property type="entry name" value="HTHLYSR"/>
</dbReference>
<dbReference type="PROSITE" id="PS50931">
    <property type="entry name" value="HTH_LYSR"/>
    <property type="match status" value="1"/>
</dbReference>
<evidence type="ECO:0000313" key="7">
    <source>
        <dbReference type="Proteomes" id="UP000198995"/>
    </source>
</evidence>
<dbReference type="InterPro" id="IPR036388">
    <property type="entry name" value="WH-like_DNA-bd_sf"/>
</dbReference>
<dbReference type="InterPro" id="IPR036390">
    <property type="entry name" value="WH_DNA-bd_sf"/>
</dbReference>
<keyword evidence="2" id="KW-0805">Transcription regulation</keyword>
<dbReference type="GO" id="GO:0003700">
    <property type="term" value="F:DNA-binding transcription factor activity"/>
    <property type="evidence" value="ECO:0007669"/>
    <property type="project" value="InterPro"/>
</dbReference>
<dbReference type="OrthoDB" id="9803714at2"/>
<comment type="similarity">
    <text evidence="1">Belongs to the LysR transcriptional regulatory family.</text>
</comment>
<dbReference type="RefSeq" id="WP_091791475.1">
    <property type="nucleotide sequence ID" value="NZ_FNAF01000004.1"/>
</dbReference>
<gene>
    <name evidence="6" type="ORF">SAMN04489866_1045</name>
</gene>
<dbReference type="SUPFAM" id="SSF53850">
    <property type="entry name" value="Periplasmic binding protein-like II"/>
    <property type="match status" value="1"/>
</dbReference>
<dbReference type="CDD" id="cd05466">
    <property type="entry name" value="PBP2_LTTR_substrate"/>
    <property type="match status" value="1"/>
</dbReference>
<dbReference type="PANTHER" id="PTHR30346:SF28">
    <property type="entry name" value="HTH-TYPE TRANSCRIPTIONAL REGULATOR CYNR"/>
    <property type="match status" value="1"/>
</dbReference>
<evidence type="ECO:0000256" key="1">
    <source>
        <dbReference type="ARBA" id="ARBA00009437"/>
    </source>
</evidence>
<feature type="domain" description="HTH lysR-type" evidence="5">
    <location>
        <begin position="1"/>
        <end position="58"/>
    </location>
</feature>
<dbReference type="SUPFAM" id="SSF46785">
    <property type="entry name" value="Winged helix' DNA-binding domain"/>
    <property type="match status" value="1"/>
</dbReference>
<organism evidence="6 7">
    <name type="scientific">Peptococcus niger</name>
    <dbReference type="NCBI Taxonomy" id="2741"/>
    <lineage>
        <taxon>Bacteria</taxon>
        <taxon>Bacillati</taxon>
        <taxon>Bacillota</taxon>
        <taxon>Clostridia</taxon>
        <taxon>Eubacteriales</taxon>
        <taxon>Peptococcaceae</taxon>
        <taxon>Peptococcus</taxon>
    </lineage>
</organism>
<evidence type="ECO:0000256" key="3">
    <source>
        <dbReference type="ARBA" id="ARBA00023125"/>
    </source>
</evidence>
<sequence>MELLQYYYFNKMAEFENLSKAAESLYVSQPSLSKMLSRIESEVGHSLFDRHGKSLKLNEFGKAFLKHSQIIVNHAETIPDELNEIAHIAGKRLIIASSNTSLLNRWLYDFINQMPDVGLRHTILNNHQAMMQLLSGEIDYAITLGGINHPDIESHILWTDRYQVVANKNSRYAGLKSAYFREFENANFFALPEKEDFPRYIDQLAKQGGFTPRIVFESEIELVLEILPSLDAVIICLEQSDTFYKRLNYINAIRLLDPFAECDVVINWHKNKIHNVAGKNLLEYIKRDLPKLFDIKD</sequence>
<dbReference type="Gene3D" id="3.40.190.290">
    <property type="match status" value="1"/>
</dbReference>
<keyword evidence="3 6" id="KW-0238">DNA-binding</keyword>
<dbReference type="STRING" id="2741.SAMN04489866_1045"/>
<dbReference type="InterPro" id="IPR005119">
    <property type="entry name" value="LysR_subst-bd"/>
</dbReference>
<accession>A0A1G6VFF6</accession>
<dbReference type="Pfam" id="PF00126">
    <property type="entry name" value="HTH_1"/>
    <property type="match status" value="1"/>
</dbReference>
<dbReference type="InterPro" id="IPR000847">
    <property type="entry name" value="LysR_HTH_N"/>
</dbReference>
<evidence type="ECO:0000259" key="5">
    <source>
        <dbReference type="PROSITE" id="PS50931"/>
    </source>
</evidence>
<dbReference type="Proteomes" id="UP000198995">
    <property type="component" value="Unassembled WGS sequence"/>
</dbReference>
<name>A0A1G6VFF6_PEPNI</name>
<keyword evidence="7" id="KW-1185">Reference proteome</keyword>
<keyword evidence="4" id="KW-0804">Transcription</keyword>
<dbReference type="Pfam" id="PF03466">
    <property type="entry name" value="LysR_substrate"/>
    <property type="match status" value="1"/>
</dbReference>
<proteinExistence type="inferred from homology"/>
<dbReference type="EMBL" id="FNAF01000004">
    <property type="protein sequence ID" value="SDD51576.1"/>
    <property type="molecule type" value="Genomic_DNA"/>
</dbReference>
<dbReference type="Gene3D" id="1.10.10.10">
    <property type="entry name" value="Winged helix-like DNA-binding domain superfamily/Winged helix DNA-binding domain"/>
    <property type="match status" value="1"/>
</dbReference>
<dbReference type="GO" id="GO:0003677">
    <property type="term" value="F:DNA binding"/>
    <property type="evidence" value="ECO:0007669"/>
    <property type="project" value="UniProtKB-KW"/>
</dbReference>
<dbReference type="PANTHER" id="PTHR30346">
    <property type="entry name" value="TRANSCRIPTIONAL DUAL REGULATOR HCAR-RELATED"/>
    <property type="match status" value="1"/>
</dbReference>
<evidence type="ECO:0000313" key="6">
    <source>
        <dbReference type="EMBL" id="SDD51576.1"/>
    </source>
</evidence>
<reference evidence="6 7" key="1">
    <citation type="submission" date="2016-10" db="EMBL/GenBank/DDBJ databases">
        <authorList>
            <person name="de Groot N.N."/>
        </authorList>
    </citation>
    <scope>NUCLEOTIDE SEQUENCE [LARGE SCALE GENOMIC DNA]</scope>
    <source>
        <strain evidence="6 7">DSM 20475</strain>
    </source>
</reference>
<evidence type="ECO:0000256" key="4">
    <source>
        <dbReference type="ARBA" id="ARBA00023163"/>
    </source>
</evidence>